<protein>
    <submittedName>
        <fullName evidence="1">DUF3240 family protein</fullName>
    </submittedName>
</protein>
<evidence type="ECO:0000313" key="1">
    <source>
        <dbReference type="EMBL" id="MCI4682781.1"/>
    </source>
</evidence>
<organism evidence="1 2">
    <name type="scientific">Candidatus Rhodoblastus alkanivorans</name>
    <dbReference type="NCBI Taxonomy" id="2954117"/>
    <lineage>
        <taxon>Bacteria</taxon>
        <taxon>Pseudomonadati</taxon>
        <taxon>Pseudomonadota</taxon>
        <taxon>Alphaproteobacteria</taxon>
        <taxon>Hyphomicrobiales</taxon>
        <taxon>Rhodoblastaceae</taxon>
        <taxon>Rhodoblastus</taxon>
    </lineage>
</organism>
<dbReference type="RefSeq" id="WP_243066775.1">
    <property type="nucleotide sequence ID" value="NZ_JAIVFK010000044.1"/>
</dbReference>
<dbReference type="EMBL" id="JAIVFP010000001">
    <property type="protein sequence ID" value="MCI4682781.1"/>
    <property type="molecule type" value="Genomic_DNA"/>
</dbReference>
<reference evidence="1" key="1">
    <citation type="journal article" date="2022" name="ISME J.">
        <title>Identification of active gaseous-alkane degraders at natural gas seeps.</title>
        <authorList>
            <person name="Farhan Ul Haque M."/>
            <person name="Hernandez M."/>
            <person name="Crombie A.T."/>
            <person name="Murrell J.C."/>
        </authorList>
    </citation>
    <scope>NUCLEOTIDE SEQUENCE</scope>
    <source>
        <strain evidence="1">PC2</strain>
    </source>
</reference>
<proteinExistence type="predicted"/>
<gene>
    <name evidence="1" type="ORF">K2U94_08365</name>
</gene>
<sequence length="103" mass="11764">MDHDLCKLNLVFPVTAEDQILDFLLDSRPALPGFTSLRVEGHGAGFENASPREMVRGRIERRLVFIVLDRARLESLLAELLERIAVPNLAYWVEPVEQFGQFK</sequence>
<accession>A0ABS9Z583</accession>
<dbReference type="InterPro" id="IPR021634">
    <property type="entry name" value="DUF3240"/>
</dbReference>
<dbReference type="Gene3D" id="3.30.70.120">
    <property type="match status" value="1"/>
</dbReference>
<keyword evidence="2" id="KW-1185">Reference proteome</keyword>
<dbReference type="InterPro" id="IPR015867">
    <property type="entry name" value="N-reg_PII/ATP_PRibTrfase_C"/>
</dbReference>
<dbReference type="Pfam" id="PF11582">
    <property type="entry name" value="DUF3240"/>
    <property type="match status" value="1"/>
</dbReference>
<comment type="caution">
    <text evidence="1">The sequence shown here is derived from an EMBL/GenBank/DDBJ whole genome shotgun (WGS) entry which is preliminary data.</text>
</comment>
<name>A0ABS9Z583_9HYPH</name>
<dbReference type="Proteomes" id="UP001139104">
    <property type="component" value="Unassembled WGS sequence"/>
</dbReference>
<evidence type="ECO:0000313" key="2">
    <source>
        <dbReference type="Proteomes" id="UP001139104"/>
    </source>
</evidence>